<dbReference type="Proteomes" id="UP000823485">
    <property type="component" value="Unassembled WGS sequence"/>
</dbReference>
<sequence length="288" mass="32304">MKKHVSILAMTVLLGGCALADDLAENKDKTTTQTEPPKDQKPGSEPVDAQKEQPANQADQNREEKPEKDPVDPDLTLEAAYFNEIVEANGKKEIANPDNILVLVNKEFSLPAGYAPGDLVRPKVAFSFGEQDIEKSYLRKEAAEALEQMFQAAAKEGIQLYASSGYRSYGRQQAIFQNEIEQVGEEKAAQVVAIPGSSEHQTGLTMDITSESAQFALSEKFGEMKEGEWLRNKAHLYGFILRYPKGKENITGYSYEPWHFRYVGKKAAKVIFERNWTLEEYFENVAKI</sequence>
<dbReference type="PANTHER" id="PTHR34385:SF1">
    <property type="entry name" value="PEPTIDOGLYCAN L-ALANYL-D-GLUTAMATE ENDOPEPTIDASE CWLK"/>
    <property type="match status" value="1"/>
</dbReference>
<keyword evidence="4" id="KW-0378">Hydrolase</keyword>
<evidence type="ECO:0000313" key="4">
    <source>
        <dbReference type="EMBL" id="MBM7716384.1"/>
    </source>
</evidence>
<name>A0ABS2R9U3_9BACI</name>
<dbReference type="InterPro" id="IPR052179">
    <property type="entry name" value="DD-CPase-like"/>
</dbReference>
<organism evidence="4 5">
    <name type="scientific">Siminovitchia thermophila</name>
    <dbReference type="NCBI Taxonomy" id="1245522"/>
    <lineage>
        <taxon>Bacteria</taxon>
        <taxon>Bacillati</taxon>
        <taxon>Bacillota</taxon>
        <taxon>Bacilli</taxon>
        <taxon>Bacillales</taxon>
        <taxon>Bacillaceae</taxon>
        <taxon>Siminovitchia</taxon>
    </lineage>
</organism>
<dbReference type="InterPro" id="IPR058193">
    <property type="entry name" value="VanY/YodJ_core_dom"/>
</dbReference>
<feature type="signal peptide" evidence="2">
    <location>
        <begin position="1"/>
        <end position="20"/>
    </location>
</feature>
<proteinExistence type="predicted"/>
<reference evidence="4 5" key="1">
    <citation type="submission" date="2021-01" db="EMBL/GenBank/DDBJ databases">
        <title>Genomic Encyclopedia of Type Strains, Phase IV (KMG-IV): sequencing the most valuable type-strain genomes for metagenomic binning, comparative biology and taxonomic classification.</title>
        <authorList>
            <person name="Goeker M."/>
        </authorList>
    </citation>
    <scope>NUCLEOTIDE SEQUENCE [LARGE SCALE GENOMIC DNA]</scope>
    <source>
        <strain evidence="4 5">DSM 105453</strain>
    </source>
</reference>
<evidence type="ECO:0000256" key="1">
    <source>
        <dbReference type="SAM" id="MobiDB-lite"/>
    </source>
</evidence>
<keyword evidence="2" id="KW-0732">Signal</keyword>
<dbReference type="EC" id="3.4.16.4" evidence="4"/>
<dbReference type="SUPFAM" id="SSF55166">
    <property type="entry name" value="Hedgehog/DD-peptidase"/>
    <property type="match status" value="1"/>
</dbReference>
<feature type="chain" id="PRO_5045520262" evidence="2">
    <location>
        <begin position="21"/>
        <end position="288"/>
    </location>
</feature>
<feature type="compositionally biased region" description="Basic and acidic residues" evidence="1">
    <location>
        <begin position="25"/>
        <end position="42"/>
    </location>
</feature>
<dbReference type="Gene3D" id="3.30.1380.10">
    <property type="match status" value="1"/>
</dbReference>
<dbReference type="InterPro" id="IPR003709">
    <property type="entry name" value="VanY-like_core_dom"/>
</dbReference>
<feature type="region of interest" description="Disordered" evidence="1">
    <location>
        <begin position="25"/>
        <end position="74"/>
    </location>
</feature>
<dbReference type="InterPro" id="IPR009045">
    <property type="entry name" value="Zn_M74/Hedgehog-like"/>
</dbReference>
<evidence type="ECO:0000259" key="3">
    <source>
        <dbReference type="Pfam" id="PF02557"/>
    </source>
</evidence>
<evidence type="ECO:0000256" key="2">
    <source>
        <dbReference type="SAM" id="SignalP"/>
    </source>
</evidence>
<dbReference type="GO" id="GO:0009002">
    <property type="term" value="F:serine-type D-Ala-D-Ala carboxypeptidase activity"/>
    <property type="evidence" value="ECO:0007669"/>
    <property type="project" value="UniProtKB-EC"/>
</dbReference>
<comment type="caution">
    <text evidence="4">The sequence shown here is derived from an EMBL/GenBank/DDBJ whole genome shotgun (WGS) entry which is preliminary data.</text>
</comment>
<dbReference type="EMBL" id="JAFBFH010000026">
    <property type="protein sequence ID" value="MBM7716384.1"/>
    <property type="molecule type" value="Genomic_DNA"/>
</dbReference>
<dbReference type="Pfam" id="PF02557">
    <property type="entry name" value="VanY"/>
    <property type="match status" value="1"/>
</dbReference>
<feature type="compositionally biased region" description="Basic and acidic residues" evidence="1">
    <location>
        <begin position="60"/>
        <end position="71"/>
    </location>
</feature>
<accession>A0ABS2R9U3</accession>
<evidence type="ECO:0000313" key="5">
    <source>
        <dbReference type="Proteomes" id="UP000823485"/>
    </source>
</evidence>
<feature type="domain" description="D-alanyl-D-alanine carboxypeptidase-like core" evidence="3">
    <location>
        <begin position="136"/>
        <end position="265"/>
    </location>
</feature>
<dbReference type="PROSITE" id="PS51257">
    <property type="entry name" value="PROKAR_LIPOPROTEIN"/>
    <property type="match status" value="1"/>
</dbReference>
<protein>
    <submittedName>
        <fullName evidence="4">D-alanyl-D-alanine carboxypeptidase</fullName>
        <ecNumber evidence="4">3.4.16.4</ecNumber>
    </submittedName>
</protein>
<keyword evidence="4" id="KW-0645">Protease</keyword>
<dbReference type="PANTHER" id="PTHR34385">
    <property type="entry name" value="D-ALANYL-D-ALANINE CARBOXYPEPTIDASE"/>
    <property type="match status" value="1"/>
</dbReference>
<keyword evidence="4" id="KW-0121">Carboxypeptidase</keyword>
<dbReference type="CDD" id="cd14852">
    <property type="entry name" value="LD-carboxypeptidase"/>
    <property type="match status" value="1"/>
</dbReference>
<dbReference type="RefSeq" id="WP_077113393.1">
    <property type="nucleotide sequence ID" value="NZ_JAFBFH010000026.1"/>
</dbReference>
<gene>
    <name evidence="4" type="ORF">JOC94_003404</name>
</gene>
<keyword evidence="5" id="KW-1185">Reference proteome</keyword>